<keyword evidence="3" id="KW-1185">Reference proteome</keyword>
<feature type="region of interest" description="Disordered" evidence="1">
    <location>
        <begin position="38"/>
        <end position="59"/>
    </location>
</feature>
<accession>M2S754</accession>
<evidence type="ECO:0000256" key="1">
    <source>
        <dbReference type="SAM" id="MobiDB-lite"/>
    </source>
</evidence>
<dbReference type="EMBL" id="KB445665">
    <property type="protein sequence ID" value="EMD58200.1"/>
    <property type="molecule type" value="Genomic_DNA"/>
</dbReference>
<gene>
    <name evidence="2" type="ORF">COCSADRAFT_176804</name>
</gene>
<dbReference type="OrthoDB" id="3693136at2759"/>
<evidence type="ECO:0000313" key="3">
    <source>
        <dbReference type="Proteomes" id="UP000016934"/>
    </source>
</evidence>
<dbReference type="Proteomes" id="UP000016934">
    <property type="component" value="Unassembled WGS sequence"/>
</dbReference>
<dbReference type="STRING" id="665912.M2S754"/>
<protein>
    <recommendedName>
        <fullName evidence="4">Transcription factor domain-containing protein</fullName>
    </recommendedName>
</protein>
<reference evidence="3" key="2">
    <citation type="journal article" date="2013" name="PLoS Genet.">
        <title>Comparative genome structure, secondary metabolite, and effector coding capacity across Cochliobolus pathogens.</title>
        <authorList>
            <person name="Condon B.J."/>
            <person name="Leng Y."/>
            <person name="Wu D."/>
            <person name="Bushley K.E."/>
            <person name="Ohm R.A."/>
            <person name="Otillar R."/>
            <person name="Martin J."/>
            <person name="Schackwitz W."/>
            <person name="Grimwood J."/>
            <person name="MohdZainudin N."/>
            <person name="Xue C."/>
            <person name="Wang R."/>
            <person name="Manning V.A."/>
            <person name="Dhillon B."/>
            <person name="Tu Z.J."/>
            <person name="Steffenson B.J."/>
            <person name="Salamov A."/>
            <person name="Sun H."/>
            <person name="Lowry S."/>
            <person name="LaButti K."/>
            <person name="Han J."/>
            <person name="Copeland A."/>
            <person name="Lindquist E."/>
            <person name="Barry K."/>
            <person name="Schmutz J."/>
            <person name="Baker S.E."/>
            <person name="Ciuffetti L.M."/>
            <person name="Grigoriev I.V."/>
            <person name="Zhong S."/>
            <person name="Turgeon B.G."/>
        </authorList>
    </citation>
    <scope>NUCLEOTIDE SEQUENCE [LARGE SCALE GENOMIC DNA]</scope>
    <source>
        <strain evidence="3">ND90Pr / ATCC 201652</strain>
    </source>
</reference>
<dbReference type="AlphaFoldDB" id="M2S754"/>
<organism evidence="2 3">
    <name type="scientific">Cochliobolus sativus (strain ND90Pr / ATCC 201652)</name>
    <name type="common">Common root rot and spot blotch fungus</name>
    <name type="synonym">Bipolaris sorokiniana</name>
    <dbReference type="NCBI Taxonomy" id="665912"/>
    <lineage>
        <taxon>Eukaryota</taxon>
        <taxon>Fungi</taxon>
        <taxon>Dikarya</taxon>
        <taxon>Ascomycota</taxon>
        <taxon>Pezizomycotina</taxon>
        <taxon>Dothideomycetes</taxon>
        <taxon>Pleosporomycetidae</taxon>
        <taxon>Pleosporales</taxon>
        <taxon>Pleosporineae</taxon>
        <taxon>Pleosporaceae</taxon>
        <taxon>Bipolaris</taxon>
    </lineage>
</organism>
<dbReference type="eggNOG" id="ENOG502SY81">
    <property type="taxonomic scope" value="Eukaryota"/>
</dbReference>
<proteinExistence type="predicted"/>
<dbReference type="CDD" id="cd12148">
    <property type="entry name" value="fungal_TF_MHR"/>
    <property type="match status" value="1"/>
</dbReference>
<dbReference type="KEGG" id="bsc:COCSADRAFT_176804"/>
<sequence length="631" mass="70413">MSGPRPKLTRRRGACDECRLKKRNESLCEYNIHRSRRPMQEKSIQSRGEHISTPTQTYAVNGSMIPDSSYLDHSYGVGVGRDAEGSANALNTPFSEVCFSQLVSDSARSYLDLDFADETASGTSQAKNTEPDYQASGLQNQMSCNSSINNTTMLDWLELGYDENLRQHSTAQPCGLLGTEVDSGSAKCTLSLLSERMVADKAETKPFLNRRTCDLTVLFKNGYRGSRKQQAVWGKVEVLLSSNHQACISDLLRKIDSGGEHQSLDLTSLPVEKLVQRAFRELGGLNLFIKEQDVTHIQERFFDPEKLPIDVSDMSLLITSLAWGALLDPELQRCYFASMVVSLCLAEKTGSSNLPALILGSITTAASLSLHLELVLRRFCVSDEQAIQAERAMWVLYCIDKSYALRWQTFSLVGDGSLPTLDKPNNTLQSDILTASSLQLLWNRLKYSRICSRILQLRVGAEGESSEDRLDRAVVLSTALEEWYKSVETSQMMLSLDHSDITPVKLRISSQYYEARFQLTSISLPDPHTSFPVGSKERRKLLKPSIREIIMLSSTIPSEHLLQDYNCLFINTLALCFLALDVLSESGPDCERENQALLSIVVGFFARMSIALPQSAVFEEVSSLVEILAYR</sequence>
<evidence type="ECO:0000313" key="2">
    <source>
        <dbReference type="EMBL" id="EMD58200.1"/>
    </source>
</evidence>
<dbReference type="GeneID" id="19133051"/>
<dbReference type="RefSeq" id="XP_007706101.1">
    <property type="nucleotide sequence ID" value="XM_007707911.1"/>
</dbReference>
<feature type="compositionally biased region" description="Polar residues" evidence="1">
    <location>
        <begin position="42"/>
        <end position="59"/>
    </location>
</feature>
<name>M2S754_COCSN</name>
<evidence type="ECO:0008006" key="4">
    <source>
        <dbReference type="Google" id="ProtNLM"/>
    </source>
</evidence>
<dbReference type="HOGENOM" id="CLU_425112_0_0_1"/>
<reference evidence="2 3" key="1">
    <citation type="journal article" date="2012" name="PLoS Pathog.">
        <title>Diverse lifestyles and strategies of plant pathogenesis encoded in the genomes of eighteen Dothideomycetes fungi.</title>
        <authorList>
            <person name="Ohm R.A."/>
            <person name="Feau N."/>
            <person name="Henrissat B."/>
            <person name="Schoch C.L."/>
            <person name="Horwitz B.A."/>
            <person name="Barry K.W."/>
            <person name="Condon B.J."/>
            <person name="Copeland A.C."/>
            <person name="Dhillon B."/>
            <person name="Glaser F."/>
            <person name="Hesse C.N."/>
            <person name="Kosti I."/>
            <person name="LaButti K."/>
            <person name="Lindquist E.A."/>
            <person name="Lucas S."/>
            <person name="Salamov A.A."/>
            <person name="Bradshaw R.E."/>
            <person name="Ciuffetti L."/>
            <person name="Hamelin R.C."/>
            <person name="Kema G.H.J."/>
            <person name="Lawrence C."/>
            <person name="Scott J.A."/>
            <person name="Spatafora J.W."/>
            <person name="Turgeon B.G."/>
            <person name="de Wit P.J.G.M."/>
            <person name="Zhong S."/>
            <person name="Goodwin S.B."/>
            <person name="Grigoriev I.V."/>
        </authorList>
    </citation>
    <scope>NUCLEOTIDE SEQUENCE [LARGE SCALE GENOMIC DNA]</scope>
    <source>
        <strain evidence="3">ND90Pr / ATCC 201652</strain>
    </source>
</reference>